<dbReference type="GO" id="GO:0004222">
    <property type="term" value="F:metalloendopeptidase activity"/>
    <property type="evidence" value="ECO:0007669"/>
    <property type="project" value="TreeGrafter"/>
</dbReference>
<dbReference type="Proteomes" id="UP000823637">
    <property type="component" value="Unassembled WGS sequence"/>
</dbReference>
<evidence type="ECO:0000256" key="1">
    <source>
        <dbReference type="SAM" id="SignalP"/>
    </source>
</evidence>
<dbReference type="InterPro" id="IPR011055">
    <property type="entry name" value="Dup_hybrid_motif"/>
</dbReference>
<dbReference type="Gene3D" id="2.70.70.10">
    <property type="entry name" value="Glucose Permease (Domain IIA)"/>
    <property type="match status" value="1"/>
</dbReference>
<reference evidence="3" key="1">
    <citation type="submission" date="2020-10" db="EMBL/GenBank/DDBJ databases">
        <authorList>
            <person name="Gilroy R."/>
        </authorList>
    </citation>
    <scope>NUCLEOTIDE SEQUENCE</scope>
    <source>
        <strain evidence="3">D3-1215</strain>
    </source>
</reference>
<dbReference type="Pfam" id="PF01551">
    <property type="entry name" value="Peptidase_M23"/>
    <property type="match status" value="1"/>
</dbReference>
<gene>
    <name evidence="3" type="ORF">IAC32_06685</name>
</gene>
<feature type="domain" description="M23ase beta-sheet core" evidence="2">
    <location>
        <begin position="48"/>
        <end position="111"/>
    </location>
</feature>
<dbReference type="PANTHER" id="PTHR21666">
    <property type="entry name" value="PEPTIDASE-RELATED"/>
    <property type="match status" value="1"/>
</dbReference>
<protein>
    <submittedName>
        <fullName evidence="3">M23 family metallopeptidase</fullName>
    </submittedName>
</protein>
<feature type="signal peptide" evidence="1">
    <location>
        <begin position="1"/>
        <end position="19"/>
    </location>
</feature>
<dbReference type="SUPFAM" id="SSF51261">
    <property type="entry name" value="Duplicated hybrid motif"/>
    <property type="match status" value="1"/>
</dbReference>
<reference evidence="3" key="2">
    <citation type="journal article" date="2021" name="PeerJ">
        <title>Extensive microbial diversity within the chicken gut microbiome revealed by metagenomics and culture.</title>
        <authorList>
            <person name="Gilroy R."/>
            <person name="Ravi A."/>
            <person name="Getino M."/>
            <person name="Pursley I."/>
            <person name="Horton D.L."/>
            <person name="Alikhan N.F."/>
            <person name="Baker D."/>
            <person name="Gharbi K."/>
            <person name="Hall N."/>
            <person name="Watson M."/>
            <person name="Adriaenssens E.M."/>
            <person name="Foster-Nyarko E."/>
            <person name="Jarju S."/>
            <person name="Secka A."/>
            <person name="Antonio M."/>
            <person name="Oren A."/>
            <person name="Chaudhuri R.R."/>
            <person name="La Ragione R."/>
            <person name="Hildebrand F."/>
            <person name="Pallen M.J."/>
        </authorList>
    </citation>
    <scope>NUCLEOTIDE SEQUENCE</scope>
    <source>
        <strain evidence="3">D3-1215</strain>
    </source>
</reference>
<keyword evidence="1" id="KW-0732">Signal</keyword>
<dbReference type="EMBL" id="JADIMR010000099">
    <property type="protein sequence ID" value="MBO8447412.1"/>
    <property type="molecule type" value="Genomic_DNA"/>
</dbReference>
<accession>A0A9D9EHK7</accession>
<evidence type="ECO:0000313" key="3">
    <source>
        <dbReference type="EMBL" id="MBO8447412.1"/>
    </source>
</evidence>
<sequence length="563" mass="64090">MKKYLFTIIAAVCSFTVCAASQECDFRLPMDIPLDLAATFAELRPNHFHAGLDMRTEQVEGKAVHAVEDGYVSRISVSGYGYGNCLYIAHPCGITSVYAHLQSFSSEIDSVLKARQYAQGQFNVDFELDASVLPVTRGEFIALSGNSGSSTGPHLHFEFRKTGTDEMIDPQNFYDIYDNVRPRIHDFSVTPLNGHGVVDNSSESKVYHVRHLGNGRYGMRTDSIKAWGTVGLELRCNDYMPTNGFKFGLRHLRMFVDNELYFEYDNDHYRMDSTRHINSFINYARWYDEGDMSMRCYLLPNSYVGVFKNVKNGGYVNINEQRPYKISFEIEDFKGNKSELDFSITGDSTVIPLLSAYNGGEYFPWNYYNEFEAPGVKLLLPARSLYDDCFFTYSTEQDSSAYSAVHSLGDPHNPLDKSAEITIELVNDTLPDKSKYFVAQMSKRGTYWNYAGCGRYENGQIKFKSCSFGTFKVLCDTIPPVIKRPQRTNGGISFKVYDYESGVKCFRGTVDKQFAIFYIDGKRNTVYCNFDKDKILKGRNHSVKLVVEDNCGNTAEYETTVWW</sequence>
<feature type="chain" id="PRO_5039352497" evidence="1">
    <location>
        <begin position="20"/>
        <end position="563"/>
    </location>
</feature>
<dbReference type="CDD" id="cd12797">
    <property type="entry name" value="M23_peptidase"/>
    <property type="match status" value="1"/>
</dbReference>
<proteinExistence type="predicted"/>
<evidence type="ECO:0000259" key="2">
    <source>
        <dbReference type="Pfam" id="PF01551"/>
    </source>
</evidence>
<comment type="caution">
    <text evidence="3">The sequence shown here is derived from an EMBL/GenBank/DDBJ whole genome shotgun (WGS) entry which is preliminary data.</text>
</comment>
<evidence type="ECO:0000313" key="4">
    <source>
        <dbReference type="Proteomes" id="UP000823637"/>
    </source>
</evidence>
<dbReference type="InterPro" id="IPR016047">
    <property type="entry name" value="M23ase_b-sheet_dom"/>
</dbReference>
<dbReference type="AlphaFoldDB" id="A0A9D9EHK7"/>
<organism evidence="3 4">
    <name type="scientific">Candidatus Enterocola intestinipullorum</name>
    <dbReference type="NCBI Taxonomy" id="2840783"/>
    <lineage>
        <taxon>Bacteria</taxon>
        <taxon>Pseudomonadati</taxon>
        <taxon>Bacteroidota</taxon>
        <taxon>Bacteroidia</taxon>
        <taxon>Bacteroidales</taxon>
        <taxon>Candidatus Enterocola</taxon>
    </lineage>
</organism>
<dbReference type="InterPro" id="IPR050570">
    <property type="entry name" value="Cell_wall_metabolism_enzyme"/>
</dbReference>
<dbReference type="PANTHER" id="PTHR21666:SF285">
    <property type="entry name" value="M23 FAMILY METALLOPEPTIDASE"/>
    <property type="match status" value="1"/>
</dbReference>
<name>A0A9D9EHK7_9BACT</name>